<protein>
    <submittedName>
        <fullName evidence="2">Uncharacterized protein</fullName>
    </submittedName>
</protein>
<dbReference type="Proteomes" id="UP000234323">
    <property type="component" value="Unassembled WGS sequence"/>
</dbReference>
<dbReference type="VEuPathDB" id="FungiDB:FUN_013282"/>
<dbReference type="OrthoDB" id="2447427at2759"/>
<dbReference type="AlphaFoldDB" id="A0A2I1FUR5"/>
<evidence type="ECO:0000313" key="2">
    <source>
        <dbReference type="EMBL" id="PKY38135.1"/>
    </source>
</evidence>
<comment type="caution">
    <text evidence="2">The sequence shown here is derived from an EMBL/GenBank/DDBJ whole genome shotgun (WGS) entry which is preliminary data.</text>
</comment>
<feature type="compositionally biased region" description="Basic and acidic residues" evidence="1">
    <location>
        <begin position="54"/>
        <end position="63"/>
    </location>
</feature>
<sequence length="142" mass="16241">MSDKLLPLQRESVLKLLQLPGIKEKLEEKRKKYCNSTAYKEWEKAGEPFEEDKEVLSMKNEKNKAHHGANSQSVDDNAESKSVECNTGNTVKFYSYKLKNLERHTQILWPELENNKIPSHKISKPHGKVSGSANVSSFIELL</sequence>
<evidence type="ECO:0000313" key="3">
    <source>
        <dbReference type="Proteomes" id="UP000234323"/>
    </source>
</evidence>
<gene>
    <name evidence="2" type="ORF">RhiirA4_504788</name>
</gene>
<name>A0A2I1FUR5_9GLOM</name>
<dbReference type="EMBL" id="LLXI01000019">
    <property type="protein sequence ID" value="PKY38135.1"/>
    <property type="molecule type" value="Genomic_DNA"/>
</dbReference>
<keyword evidence="3" id="KW-1185">Reference proteome</keyword>
<feature type="region of interest" description="Disordered" evidence="1">
    <location>
        <begin position="46"/>
        <end position="83"/>
    </location>
</feature>
<accession>A0A2I1FUR5</accession>
<reference evidence="2 3" key="1">
    <citation type="submission" date="2015-10" db="EMBL/GenBank/DDBJ databases">
        <title>Genome analyses suggest a sexual origin of heterokaryosis in a supposedly ancient asexual fungus.</title>
        <authorList>
            <person name="Ropars J."/>
            <person name="Sedzielewska K."/>
            <person name="Noel J."/>
            <person name="Charron P."/>
            <person name="Farinelli L."/>
            <person name="Marton T."/>
            <person name="Kruger M."/>
            <person name="Pelin A."/>
            <person name="Brachmann A."/>
            <person name="Corradi N."/>
        </authorList>
    </citation>
    <scope>NUCLEOTIDE SEQUENCE [LARGE SCALE GENOMIC DNA]</scope>
    <source>
        <strain evidence="2 3">A4</strain>
    </source>
</reference>
<proteinExistence type="predicted"/>
<organism evidence="2 3">
    <name type="scientific">Rhizophagus irregularis</name>
    <dbReference type="NCBI Taxonomy" id="588596"/>
    <lineage>
        <taxon>Eukaryota</taxon>
        <taxon>Fungi</taxon>
        <taxon>Fungi incertae sedis</taxon>
        <taxon>Mucoromycota</taxon>
        <taxon>Glomeromycotina</taxon>
        <taxon>Glomeromycetes</taxon>
        <taxon>Glomerales</taxon>
        <taxon>Glomeraceae</taxon>
        <taxon>Rhizophagus</taxon>
    </lineage>
</organism>
<evidence type="ECO:0000256" key="1">
    <source>
        <dbReference type="SAM" id="MobiDB-lite"/>
    </source>
</evidence>